<reference evidence="4 5" key="1">
    <citation type="submission" date="2024-05" db="EMBL/GenBank/DDBJ databases">
        <title>Genome sequencing and assembly of Indian major carp, Cirrhinus mrigala (Hamilton, 1822).</title>
        <authorList>
            <person name="Mohindra V."/>
            <person name="Chowdhury L.M."/>
            <person name="Lal K."/>
            <person name="Jena J.K."/>
        </authorList>
    </citation>
    <scope>NUCLEOTIDE SEQUENCE [LARGE SCALE GENOMIC DNA]</scope>
    <source>
        <strain evidence="4">CM1030</strain>
        <tissue evidence="4">Blood</tissue>
    </source>
</reference>
<dbReference type="InterPro" id="IPR001627">
    <property type="entry name" value="Semap_dom"/>
</dbReference>
<dbReference type="Proteomes" id="UP001529510">
    <property type="component" value="Unassembled WGS sequence"/>
</dbReference>
<dbReference type="AlphaFoldDB" id="A0ABD0QXC5"/>
<dbReference type="PANTHER" id="PTHR11036">
    <property type="entry name" value="SEMAPHORIN"/>
    <property type="match status" value="1"/>
</dbReference>
<evidence type="ECO:0000256" key="2">
    <source>
        <dbReference type="PROSITE-ProRule" id="PRU00352"/>
    </source>
</evidence>
<name>A0ABD0QXC5_CIRMR</name>
<comment type="caution">
    <text evidence="4">The sequence shown here is derived from an EMBL/GenBank/DDBJ whole genome shotgun (WGS) entry which is preliminary data.</text>
</comment>
<dbReference type="SUPFAM" id="SSF101912">
    <property type="entry name" value="Sema domain"/>
    <property type="match status" value="1"/>
</dbReference>
<dbReference type="Gene3D" id="2.130.10.10">
    <property type="entry name" value="YVTN repeat-like/Quinoprotein amine dehydrogenase"/>
    <property type="match status" value="1"/>
</dbReference>
<dbReference type="InterPro" id="IPR027231">
    <property type="entry name" value="Semaphorin"/>
</dbReference>
<feature type="non-terminal residue" evidence="4">
    <location>
        <position position="95"/>
    </location>
</feature>
<evidence type="ECO:0000256" key="1">
    <source>
        <dbReference type="ARBA" id="ARBA00023180"/>
    </source>
</evidence>
<dbReference type="InterPro" id="IPR036352">
    <property type="entry name" value="Semap_dom_sf"/>
</dbReference>
<gene>
    <name evidence="4" type="ORF">M9458_013008</name>
</gene>
<evidence type="ECO:0000313" key="5">
    <source>
        <dbReference type="Proteomes" id="UP001529510"/>
    </source>
</evidence>
<feature type="domain" description="Sema" evidence="3">
    <location>
        <begin position="1"/>
        <end position="95"/>
    </location>
</feature>
<sequence length="95" mass="11077">PHFVSAYEVGRFTYLFLRENAVEQDCGKTVFSRVARVCQNDIGGRFLLEDTWTTFMKARLNCSRSGDVPFYYHELQSTFYLPEQDLIYGVFTTNV</sequence>
<evidence type="ECO:0000259" key="3">
    <source>
        <dbReference type="PROSITE" id="PS51004"/>
    </source>
</evidence>
<accession>A0ABD0QXC5</accession>
<comment type="caution">
    <text evidence="2">Lacks conserved residue(s) required for the propagation of feature annotation.</text>
</comment>
<organism evidence="4 5">
    <name type="scientific">Cirrhinus mrigala</name>
    <name type="common">Mrigala</name>
    <dbReference type="NCBI Taxonomy" id="683832"/>
    <lineage>
        <taxon>Eukaryota</taxon>
        <taxon>Metazoa</taxon>
        <taxon>Chordata</taxon>
        <taxon>Craniata</taxon>
        <taxon>Vertebrata</taxon>
        <taxon>Euteleostomi</taxon>
        <taxon>Actinopterygii</taxon>
        <taxon>Neopterygii</taxon>
        <taxon>Teleostei</taxon>
        <taxon>Ostariophysi</taxon>
        <taxon>Cypriniformes</taxon>
        <taxon>Cyprinidae</taxon>
        <taxon>Labeoninae</taxon>
        <taxon>Labeonini</taxon>
        <taxon>Cirrhinus</taxon>
    </lineage>
</organism>
<dbReference type="PANTHER" id="PTHR11036:SF39">
    <property type="entry name" value="SEMAPHORIN-5B"/>
    <property type="match status" value="1"/>
</dbReference>
<protein>
    <recommendedName>
        <fullName evidence="3">Sema domain-containing protein</fullName>
    </recommendedName>
</protein>
<feature type="non-terminal residue" evidence="4">
    <location>
        <position position="1"/>
    </location>
</feature>
<keyword evidence="1" id="KW-0325">Glycoprotein</keyword>
<dbReference type="InterPro" id="IPR015943">
    <property type="entry name" value="WD40/YVTN_repeat-like_dom_sf"/>
</dbReference>
<proteinExistence type="predicted"/>
<evidence type="ECO:0000313" key="4">
    <source>
        <dbReference type="EMBL" id="KAL0190310.1"/>
    </source>
</evidence>
<dbReference type="PROSITE" id="PS51004">
    <property type="entry name" value="SEMA"/>
    <property type="match status" value="1"/>
</dbReference>
<dbReference type="GO" id="GO:0007399">
    <property type="term" value="P:nervous system development"/>
    <property type="evidence" value="ECO:0007669"/>
    <property type="project" value="UniProtKB-ARBA"/>
</dbReference>
<dbReference type="EMBL" id="JAMKFB020000006">
    <property type="protein sequence ID" value="KAL0190310.1"/>
    <property type="molecule type" value="Genomic_DNA"/>
</dbReference>
<keyword evidence="5" id="KW-1185">Reference proteome</keyword>